<dbReference type="Proteomes" id="UP000015388">
    <property type="component" value="Chromosome"/>
</dbReference>
<protein>
    <submittedName>
        <fullName evidence="3">Capsular polysaccharide synthesis enzyme</fullName>
    </submittedName>
</protein>
<evidence type="ECO:0000259" key="2">
    <source>
        <dbReference type="Pfam" id="PF14667"/>
    </source>
</evidence>
<dbReference type="CDD" id="cd07007">
    <property type="entry name" value="cupin_CapF-like_C"/>
    <property type="match status" value="1"/>
</dbReference>
<dbReference type="Gene3D" id="3.40.50.720">
    <property type="entry name" value="NAD(P)-binding Rossmann-like Domain"/>
    <property type="match status" value="1"/>
</dbReference>
<dbReference type="AlphaFoldDB" id="S5TKU7"/>
<proteinExistence type="predicted"/>
<dbReference type="Gene3D" id="2.60.120.10">
    <property type="entry name" value="Jelly Rolls"/>
    <property type="match status" value="1"/>
</dbReference>
<accession>S5TKU7</accession>
<dbReference type="InterPro" id="IPR001509">
    <property type="entry name" value="Epimerase_deHydtase"/>
</dbReference>
<dbReference type="InterPro" id="IPR029303">
    <property type="entry name" value="CapF_C"/>
</dbReference>
<organism evidence="3 4">
    <name type="scientific">Corynebacterium maris DSM 45190</name>
    <dbReference type="NCBI Taxonomy" id="1224163"/>
    <lineage>
        <taxon>Bacteria</taxon>
        <taxon>Bacillati</taxon>
        <taxon>Actinomycetota</taxon>
        <taxon>Actinomycetes</taxon>
        <taxon>Mycobacteriales</taxon>
        <taxon>Corynebacteriaceae</taxon>
        <taxon>Corynebacterium</taxon>
    </lineage>
</organism>
<dbReference type="InterPro" id="IPR014710">
    <property type="entry name" value="RmlC-like_jellyroll"/>
</dbReference>
<dbReference type="STRING" id="1224163.B841_09300"/>
<evidence type="ECO:0000313" key="3">
    <source>
        <dbReference type="EMBL" id="AGS35333.1"/>
    </source>
</evidence>
<dbReference type="InterPro" id="IPR011051">
    <property type="entry name" value="RmlC_Cupin_sf"/>
</dbReference>
<dbReference type="HOGENOM" id="CLU_063221_0_0_11"/>
<dbReference type="EMBL" id="CP003924">
    <property type="protein sequence ID" value="AGS35333.1"/>
    <property type="molecule type" value="Genomic_DNA"/>
</dbReference>
<feature type="domain" description="Capsular polysaccharide assembling protein CapF C-terminal" evidence="2">
    <location>
        <begin position="257"/>
        <end position="367"/>
    </location>
</feature>
<name>S5TKU7_9CORY</name>
<dbReference type="PATRIC" id="fig|1224163.3.peg.1871"/>
<dbReference type="KEGG" id="cmd:B841_09300"/>
<evidence type="ECO:0000313" key="4">
    <source>
        <dbReference type="Proteomes" id="UP000015388"/>
    </source>
</evidence>
<dbReference type="eggNOG" id="COG0451">
    <property type="taxonomic scope" value="Bacteria"/>
</dbReference>
<dbReference type="Pfam" id="PF14667">
    <property type="entry name" value="Polysacc_synt_C"/>
    <property type="match status" value="1"/>
</dbReference>
<dbReference type="eggNOG" id="COG1898">
    <property type="taxonomic scope" value="Bacteria"/>
</dbReference>
<evidence type="ECO:0000259" key="1">
    <source>
        <dbReference type="Pfam" id="PF01370"/>
    </source>
</evidence>
<dbReference type="Pfam" id="PF01370">
    <property type="entry name" value="Epimerase"/>
    <property type="match status" value="1"/>
</dbReference>
<gene>
    <name evidence="3" type="ORF">B841_09300</name>
</gene>
<sequence length="371" mass="39334">MSQTLTLVGASGFLGWHVGLHARLQGHHVRTASARPGQEAELLTAVDGADTVIHLAACNRPAEGQTPQDAADHTLAAAHRTATALREAGSPPSRVVVAGTTQSGTDYGEAKSSGGDAIAAVADAVGATATEWLLPNLFGEHGRPRHNMVTATFIEALLDGDAPTVHGDTPLTLLAARHAAELLLSDAPAGRRAVTDDVAPLRHTTVPDLLARLQAIHGPYSERGQLPDLADGFTSELMAAYLSHSFLRRPAIPLVAHSDPRGSFFETVRVAGGGQTSFSTTVPGITRGDHLHLRKIERFVVLSGSARISIRRSGTDERVDLDATGEEPVAVDMPIGWSHNITNTGDDTLYTQFWISEMYDPADPDTFPEEV</sequence>
<keyword evidence="4" id="KW-1185">Reference proteome</keyword>
<reference evidence="3 4" key="1">
    <citation type="submission" date="2012-11" db="EMBL/GenBank/DDBJ databases">
        <title>The complete genome sequence of Corynebacterium maris Coryn-1 (=DSM 45190).</title>
        <authorList>
            <person name="Schaffert L."/>
            <person name="Albersmeier A."/>
            <person name="Kalinowski J."/>
            <person name="Ruckert C."/>
        </authorList>
    </citation>
    <scope>NUCLEOTIDE SEQUENCE [LARGE SCALE GENOMIC DNA]</scope>
    <source>
        <strain evidence="4">Coryn-1</strain>
    </source>
</reference>
<dbReference type="SUPFAM" id="SSF51182">
    <property type="entry name" value="RmlC-like cupins"/>
    <property type="match status" value="1"/>
</dbReference>
<feature type="domain" description="NAD-dependent epimerase/dehydratase" evidence="1">
    <location>
        <begin position="7"/>
        <end position="168"/>
    </location>
</feature>
<dbReference type="SUPFAM" id="SSF51735">
    <property type="entry name" value="NAD(P)-binding Rossmann-fold domains"/>
    <property type="match status" value="1"/>
</dbReference>
<dbReference type="InterPro" id="IPR036291">
    <property type="entry name" value="NAD(P)-bd_dom_sf"/>
</dbReference>
<dbReference type="RefSeq" id="WP_020935266.1">
    <property type="nucleotide sequence ID" value="NC_021915.1"/>
</dbReference>